<dbReference type="GO" id="GO:0006542">
    <property type="term" value="P:glutamine biosynthetic process"/>
    <property type="evidence" value="ECO:0007669"/>
    <property type="project" value="InterPro"/>
</dbReference>
<comment type="caution">
    <text evidence="8">The sequence shown here is derived from an EMBL/GenBank/DDBJ whole genome shotgun (WGS) entry which is preliminary data.</text>
</comment>
<evidence type="ECO:0000256" key="5">
    <source>
        <dbReference type="RuleBase" id="RU000384"/>
    </source>
</evidence>
<dbReference type="InterPro" id="IPR008147">
    <property type="entry name" value="Gln_synt_N"/>
</dbReference>
<evidence type="ECO:0000259" key="7">
    <source>
        <dbReference type="PROSITE" id="PS51987"/>
    </source>
</evidence>
<name>A0A8J6UKN0_9BACT</name>
<dbReference type="AlphaFoldDB" id="A0A8J6UKN0"/>
<reference evidence="8" key="1">
    <citation type="submission" date="2020-09" db="EMBL/GenBank/DDBJ databases">
        <title>Pelobacter alkaliphilus sp. nov., a novel anaerobic arsenate-reducing bacterium from terrestrial mud volcano.</title>
        <authorList>
            <person name="Khomyakova M.A."/>
            <person name="Merkel A.Y."/>
            <person name="Slobodkin A.I."/>
        </authorList>
    </citation>
    <scope>NUCLEOTIDE SEQUENCE</scope>
    <source>
        <strain evidence="8">M08fum</strain>
    </source>
</reference>
<dbReference type="SUPFAM" id="SSF55931">
    <property type="entry name" value="Glutamine synthetase/guanido kinase"/>
    <property type="match status" value="1"/>
</dbReference>
<accession>A0A8J6UKN0</accession>
<dbReference type="Gene3D" id="3.10.20.70">
    <property type="entry name" value="Glutamine synthetase, N-terminal domain"/>
    <property type="match status" value="1"/>
</dbReference>
<gene>
    <name evidence="8" type="ORF">ICT70_03245</name>
</gene>
<dbReference type="InterPro" id="IPR008146">
    <property type="entry name" value="Gln_synth_cat_dom"/>
</dbReference>
<keyword evidence="9" id="KW-1185">Reference proteome</keyword>
<evidence type="ECO:0000313" key="9">
    <source>
        <dbReference type="Proteomes" id="UP000632828"/>
    </source>
</evidence>
<evidence type="ECO:0000259" key="6">
    <source>
        <dbReference type="PROSITE" id="PS51986"/>
    </source>
</evidence>
<dbReference type="GO" id="GO:0004356">
    <property type="term" value="F:glutamine synthetase activity"/>
    <property type="evidence" value="ECO:0007669"/>
    <property type="project" value="InterPro"/>
</dbReference>
<dbReference type="Proteomes" id="UP000632828">
    <property type="component" value="Unassembled WGS sequence"/>
</dbReference>
<comment type="similarity">
    <text evidence="4 5">Belongs to the glutamine synthetase family.</text>
</comment>
<dbReference type="Pfam" id="PF00120">
    <property type="entry name" value="Gln-synt_C"/>
    <property type="match status" value="1"/>
</dbReference>
<evidence type="ECO:0000256" key="2">
    <source>
        <dbReference type="ARBA" id="ARBA00022741"/>
    </source>
</evidence>
<dbReference type="InterPro" id="IPR036651">
    <property type="entry name" value="Gln_synt_N_sf"/>
</dbReference>
<dbReference type="SUPFAM" id="SSF54368">
    <property type="entry name" value="Glutamine synthetase, N-terminal domain"/>
    <property type="match status" value="1"/>
</dbReference>
<feature type="domain" description="GS beta-grasp" evidence="6">
    <location>
        <begin position="14"/>
        <end position="97"/>
    </location>
</feature>
<dbReference type="InterPro" id="IPR014746">
    <property type="entry name" value="Gln_synth/guanido_kin_cat_dom"/>
</dbReference>
<dbReference type="Pfam" id="PF03951">
    <property type="entry name" value="Gln-synt_N"/>
    <property type="match status" value="1"/>
</dbReference>
<keyword evidence="3" id="KW-0067">ATP-binding</keyword>
<dbReference type="PANTHER" id="PTHR43785:SF12">
    <property type="entry name" value="TYPE-1 GLUTAMINE SYNTHETASE 2"/>
    <property type="match status" value="1"/>
</dbReference>
<dbReference type="PANTHER" id="PTHR43785">
    <property type="entry name" value="GAMMA-GLUTAMYLPUTRESCINE SYNTHETASE"/>
    <property type="match status" value="1"/>
</dbReference>
<feature type="domain" description="GS catalytic" evidence="7">
    <location>
        <begin position="104"/>
        <end position="440"/>
    </location>
</feature>
<keyword evidence="1" id="KW-0436">Ligase</keyword>
<dbReference type="RefSeq" id="WP_191153955.1">
    <property type="nucleotide sequence ID" value="NZ_JACWUN010000003.1"/>
</dbReference>
<organism evidence="8 9">
    <name type="scientific">Pelovirga terrestris</name>
    <dbReference type="NCBI Taxonomy" id="2771352"/>
    <lineage>
        <taxon>Bacteria</taxon>
        <taxon>Pseudomonadati</taxon>
        <taxon>Thermodesulfobacteriota</taxon>
        <taxon>Desulfuromonadia</taxon>
        <taxon>Geobacterales</taxon>
        <taxon>Geobacteraceae</taxon>
        <taxon>Pelovirga</taxon>
    </lineage>
</organism>
<sequence length="440" mass="49219">MSGADISAIKDQLTQAYTTKIFFTDLNGRSKNLAINPQDIDTIIAQGVGIDGSSIAGIATVDNSDRMLKPVPESFRLVDFGDRKIGFFVGQIFNQDGSRSSVDPRYALERAVEKGVNEYQMQFMLGPEHEFFLLNGDEIHSDIHTDKLGYFGSSPGDIGEIVRQEIVNVLGTCGVKYEKTHHEVTSSQHEINLEPGDPLTIADRTILFDFVTKEVAAHYGLHATFMSKPFTGFNRNAFHIHLSFTDLEGKSLCYDENCEHHLSPLLMNFVGGVIGHAREASIVFAATFNSYKAYVLDKEAPIVRGWGLRNRSSMIRMPHATSPKATRMELRCPDATGNVYLQFAVLIFAGLDGIKNKADAGPADVGSAYKKPTGERPKVLDRRFIPRDFFPALMEAENSTFMPEVLGADLFDNYMRIKMTEWEDHRTTITDMEHRKYLNI</sequence>
<proteinExistence type="inferred from homology"/>
<evidence type="ECO:0000256" key="4">
    <source>
        <dbReference type="PROSITE-ProRule" id="PRU01330"/>
    </source>
</evidence>
<evidence type="ECO:0000256" key="1">
    <source>
        <dbReference type="ARBA" id="ARBA00022598"/>
    </source>
</evidence>
<dbReference type="GO" id="GO:0005524">
    <property type="term" value="F:ATP binding"/>
    <property type="evidence" value="ECO:0007669"/>
    <property type="project" value="UniProtKB-KW"/>
</dbReference>
<keyword evidence="2" id="KW-0547">Nucleotide-binding</keyword>
<dbReference type="PROSITE" id="PS51986">
    <property type="entry name" value="GS_BETA_GRASP"/>
    <property type="match status" value="1"/>
</dbReference>
<evidence type="ECO:0000256" key="3">
    <source>
        <dbReference type="ARBA" id="ARBA00022840"/>
    </source>
</evidence>
<dbReference type="PROSITE" id="PS51987">
    <property type="entry name" value="GS_CATALYTIC"/>
    <property type="match status" value="1"/>
</dbReference>
<evidence type="ECO:0000313" key="8">
    <source>
        <dbReference type="EMBL" id="MBD1399677.1"/>
    </source>
</evidence>
<dbReference type="EMBL" id="JACWUN010000003">
    <property type="protein sequence ID" value="MBD1399677.1"/>
    <property type="molecule type" value="Genomic_DNA"/>
</dbReference>
<protein>
    <submittedName>
        <fullName evidence="8">Glutamine synthetase</fullName>
    </submittedName>
</protein>
<dbReference type="Gene3D" id="3.30.590.10">
    <property type="entry name" value="Glutamine synthetase/guanido kinase, catalytic domain"/>
    <property type="match status" value="1"/>
</dbReference>
<dbReference type="SMART" id="SM01230">
    <property type="entry name" value="Gln-synt_C"/>
    <property type="match status" value="1"/>
</dbReference>